<accession>A0A2V5IAZ9</accession>
<gene>
    <name evidence="1" type="ORF">BP00DRAFT_88631</name>
</gene>
<keyword evidence="2" id="KW-1185">Reference proteome</keyword>
<proteinExistence type="predicted"/>
<dbReference type="AlphaFoldDB" id="A0A2V5IAZ9"/>
<protein>
    <submittedName>
        <fullName evidence="1">Uncharacterized protein</fullName>
    </submittedName>
</protein>
<evidence type="ECO:0000313" key="2">
    <source>
        <dbReference type="Proteomes" id="UP000248817"/>
    </source>
</evidence>
<reference evidence="1 2" key="1">
    <citation type="submission" date="2018-02" db="EMBL/GenBank/DDBJ databases">
        <title>The genomes of Aspergillus section Nigri reveals drivers in fungal speciation.</title>
        <authorList>
            <consortium name="DOE Joint Genome Institute"/>
            <person name="Vesth T.C."/>
            <person name="Nybo J."/>
            <person name="Theobald S."/>
            <person name="Brandl J."/>
            <person name="Frisvad J.C."/>
            <person name="Nielsen K.F."/>
            <person name="Lyhne E.K."/>
            <person name="Kogle M.E."/>
            <person name="Kuo A."/>
            <person name="Riley R."/>
            <person name="Clum A."/>
            <person name="Nolan M."/>
            <person name="Lipzen A."/>
            <person name="Salamov A."/>
            <person name="Henrissat B."/>
            <person name="Wiebenga A."/>
            <person name="De vries R.P."/>
            <person name="Grigoriev I.V."/>
            <person name="Mortensen U.H."/>
            <person name="Andersen M.R."/>
            <person name="Baker S.E."/>
        </authorList>
    </citation>
    <scope>NUCLEOTIDE SEQUENCE [LARGE SCALE GENOMIC DNA]</scope>
    <source>
        <strain evidence="1 2">CBS 114.80</strain>
    </source>
</reference>
<name>A0A2V5IAZ9_9EURO</name>
<dbReference type="EMBL" id="KZ825479">
    <property type="protein sequence ID" value="PYI33935.1"/>
    <property type="molecule type" value="Genomic_DNA"/>
</dbReference>
<organism evidence="1 2">
    <name type="scientific">Aspergillus indologenus CBS 114.80</name>
    <dbReference type="NCBI Taxonomy" id="1450541"/>
    <lineage>
        <taxon>Eukaryota</taxon>
        <taxon>Fungi</taxon>
        <taxon>Dikarya</taxon>
        <taxon>Ascomycota</taxon>
        <taxon>Pezizomycotina</taxon>
        <taxon>Eurotiomycetes</taxon>
        <taxon>Eurotiomycetidae</taxon>
        <taxon>Eurotiales</taxon>
        <taxon>Aspergillaceae</taxon>
        <taxon>Aspergillus</taxon>
        <taxon>Aspergillus subgen. Circumdati</taxon>
    </lineage>
</organism>
<sequence length="161" mass="18562">MPDRPRRPQGDSILRLITTNPVEVESRDEVIRRWANRAPDRGDLRGRVVWERNAWKADCHSRLRRSHSDKLFDEQKPMREVTIGPTGGISARFNRSMRDSVSEQCSIMNDPAFQAELSSKTATSRAVFITQHHKRDYKYTRKNQADARDGGIRTCAKVLRG</sequence>
<evidence type="ECO:0000313" key="1">
    <source>
        <dbReference type="EMBL" id="PYI33935.1"/>
    </source>
</evidence>
<dbReference type="Proteomes" id="UP000248817">
    <property type="component" value="Unassembled WGS sequence"/>
</dbReference>